<protein>
    <recommendedName>
        <fullName evidence="1">Reverse transcriptase Ty1/copia-type domain-containing protein</fullName>
    </recommendedName>
</protein>
<dbReference type="EMBL" id="CP133616">
    <property type="protein sequence ID" value="WMV28467.1"/>
    <property type="molecule type" value="Genomic_DNA"/>
</dbReference>
<evidence type="ECO:0000313" key="3">
    <source>
        <dbReference type="Proteomes" id="UP001234989"/>
    </source>
</evidence>
<evidence type="ECO:0000313" key="2">
    <source>
        <dbReference type="EMBL" id="WMV28467.1"/>
    </source>
</evidence>
<dbReference type="PANTHER" id="PTHR11439">
    <property type="entry name" value="GAG-POL-RELATED RETROTRANSPOSON"/>
    <property type="match status" value="1"/>
</dbReference>
<evidence type="ECO:0000259" key="1">
    <source>
        <dbReference type="Pfam" id="PF07727"/>
    </source>
</evidence>
<dbReference type="PANTHER" id="PTHR11439:SF511">
    <property type="match status" value="1"/>
</dbReference>
<dbReference type="Pfam" id="PF07727">
    <property type="entry name" value="RVT_2"/>
    <property type="match status" value="1"/>
</dbReference>
<keyword evidence="3" id="KW-1185">Reference proteome</keyword>
<reference evidence="2" key="1">
    <citation type="submission" date="2023-08" db="EMBL/GenBank/DDBJ databases">
        <title>A de novo genome assembly of Solanum verrucosum Schlechtendal, a Mexican diploid species geographically isolated from the other diploid A-genome species in potato relatives.</title>
        <authorList>
            <person name="Hosaka K."/>
        </authorList>
    </citation>
    <scope>NUCLEOTIDE SEQUENCE</scope>
    <source>
        <tissue evidence="2">Young leaves</tissue>
    </source>
</reference>
<organism evidence="2 3">
    <name type="scientific">Solanum verrucosum</name>
    <dbReference type="NCBI Taxonomy" id="315347"/>
    <lineage>
        <taxon>Eukaryota</taxon>
        <taxon>Viridiplantae</taxon>
        <taxon>Streptophyta</taxon>
        <taxon>Embryophyta</taxon>
        <taxon>Tracheophyta</taxon>
        <taxon>Spermatophyta</taxon>
        <taxon>Magnoliopsida</taxon>
        <taxon>eudicotyledons</taxon>
        <taxon>Gunneridae</taxon>
        <taxon>Pentapetalae</taxon>
        <taxon>asterids</taxon>
        <taxon>lamiids</taxon>
        <taxon>Solanales</taxon>
        <taxon>Solanaceae</taxon>
        <taxon>Solanoideae</taxon>
        <taxon>Solaneae</taxon>
        <taxon>Solanum</taxon>
    </lineage>
</organism>
<dbReference type="Proteomes" id="UP001234989">
    <property type="component" value="Chromosome 5"/>
</dbReference>
<dbReference type="AlphaFoldDB" id="A0AAF0QQS3"/>
<sequence length="252" mass="29514">MKQPIGCKWVYKVKLQANSDIERFKARLVAKRYNQKEGLDYNETCSLVVKIATVRIVLFIAAQHDWHIHQLDVYNVFLQGDLHDEVYMQLPQGFPSQRESGIVCRLVKSLYGLKQESRQWNVKLTEALLHSQFQQSKLDHSLFIKKNRTGGAKPAMTPLEMNEKLTMIELNKFTGKEDDDMLEDVGQYQSVIGRLLYLTLTRPDITFSVQTLSQFLQQLKKSHWDAAIRIIRYVKRQPWLEILMTTKDPMLW</sequence>
<accession>A0AAF0QQS3</accession>
<feature type="domain" description="Reverse transcriptase Ty1/copia-type" evidence="1">
    <location>
        <begin position="2"/>
        <end position="147"/>
    </location>
</feature>
<dbReference type="InterPro" id="IPR043502">
    <property type="entry name" value="DNA/RNA_pol_sf"/>
</dbReference>
<dbReference type="SUPFAM" id="SSF56672">
    <property type="entry name" value="DNA/RNA polymerases"/>
    <property type="match status" value="1"/>
</dbReference>
<name>A0AAF0QQS3_SOLVR</name>
<gene>
    <name evidence="2" type="ORF">MTR67_021852</name>
</gene>
<proteinExistence type="predicted"/>
<dbReference type="InterPro" id="IPR013103">
    <property type="entry name" value="RVT_2"/>
</dbReference>